<comment type="caution">
    <text evidence="3">The sequence shown here is derived from an EMBL/GenBank/DDBJ whole genome shotgun (WGS) entry which is preliminary data.</text>
</comment>
<sequence length="184" mass="20262">MTARIVLLNGAGSAGKSSIAKALQTMTVEPFLHVQKDVFIEMLPEALQDHAAGFAYEAVGEEGRPPVVAVKTGPIGARTLRGMRHAIAAMAEQGNNLIVDDVLCDGEMPEYLQLLSKFDLHLVGIFAPLDVLEAREIQRADRLAGLARWQYDRVHKGIDYDLEVDTSVLTPPDCARRIQQRFQL</sequence>
<dbReference type="PIRSF" id="PIRSF007531">
    <property type="entry name" value="CPT"/>
    <property type="match status" value="1"/>
</dbReference>
<dbReference type="GO" id="GO:0005524">
    <property type="term" value="F:ATP binding"/>
    <property type="evidence" value="ECO:0007669"/>
    <property type="project" value="InterPro"/>
</dbReference>
<protein>
    <submittedName>
        <fullName evidence="3">Chloramphenicol phosphotransferase family protein</fullName>
    </submittedName>
</protein>
<evidence type="ECO:0000313" key="3">
    <source>
        <dbReference type="EMBL" id="CCV04901.1"/>
    </source>
</evidence>
<evidence type="ECO:0000256" key="2">
    <source>
        <dbReference type="PIRSR" id="PIRSR007531-2"/>
    </source>
</evidence>
<reference evidence="3 4" key="1">
    <citation type="submission" date="2013-02" db="EMBL/GenBank/DDBJ databases">
        <authorList>
            <person name="Genoscope - CEA"/>
        </authorList>
    </citation>
    <scope>NUCLEOTIDE SEQUENCE [LARGE SCALE GENOMIC DNA]</scope>
    <source>
        <strain evidence="3 4">STM 2683</strain>
    </source>
</reference>
<gene>
    <name evidence="3" type="ORF">MESS2_1440048</name>
</gene>
<dbReference type="EMBL" id="CAUM01000051">
    <property type="protein sequence ID" value="CCV04901.1"/>
    <property type="molecule type" value="Genomic_DNA"/>
</dbReference>
<dbReference type="RefSeq" id="WP_008873864.1">
    <property type="nucleotide sequence ID" value="NZ_CAUM01000051.1"/>
</dbReference>
<evidence type="ECO:0000313" key="4">
    <source>
        <dbReference type="Proteomes" id="UP000012062"/>
    </source>
</evidence>
<keyword evidence="4" id="KW-1185">Reference proteome</keyword>
<dbReference type="SUPFAM" id="SSF52540">
    <property type="entry name" value="P-loop containing nucleoside triphosphate hydrolases"/>
    <property type="match status" value="1"/>
</dbReference>
<evidence type="ECO:0000256" key="1">
    <source>
        <dbReference type="PIRSR" id="PIRSR007531-1"/>
    </source>
</evidence>
<accession>M5EZF2</accession>
<dbReference type="OrthoDB" id="67453at2"/>
<dbReference type="Pfam" id="PF07931">
    <property type="entry name" value="CPT"/>
    <property type="match status" value="1"/>
</dbReference>
<proteinExistence type="predicted"/>
<dbReference type="Proteomes" id="UP000012062">
    <property type="component" value="Unassembled WGS sequence"/>
</dbReference>
<feature type="active site" evidence="1">
    <location>
        <position position="37"/>
    </location>
</feature>
<organism evidence="3 4">
    <name type="scientific">Mesorhizobium metallidurans STM 2683</name>
    <dbReference type="NCBI Taxonomy" id="1297569"/>
    <lineage>
        <taxon>Bacteria</taxon>
        <taxon>Pseudomonadati</taxon>
        <taxon>Pseudomonadota</taxon>
        <taxon>Alphaproteobacteria</taxon>
        <taxon>Hyphomicrobiales</taxon>
        <taxon>Phyllobacteriaceae</taxon>
        <taxon>Mesorhizobium</taxon>
    </lineage>
</organism>
<dbReference type="STRING" id="1297569.MESS2_1440048"/>
<name>M5EZF2_9HYPH</name>
<dbReference type="InterPro" id="IPR027417">
    <property type="entry name" value="P-loop_NTPase"/>
</dbReference>
<dbReference type="Gene3D" id="3.40.50.300">
    <property type="entry name" value="P-loop containing nucleotide triphosphate hydrolases"/>
    <property type="match status" value="1"/>
</dbReference>
<keyword evidence="3" id="KW-0808">Transferase</keyword>
<dbReference type="InterPro" id="IPR012853">
    <property type="entry name" value="CPT"/>
</dbReference>
<dbReference type="AlphaFoldDB" id="M5EZF2"/>
<dbReference type="GO" id="GO:0016740">
    <property type="term" value="F:transferase activity"/>
    <property type="evidence" value="ECO:0007669"/>
    <property type="project" value="UniProtKB-KW"/>
</dbReference>
<feature type="binding site" evidence="2">
    <location>
        <begin position="10"/>
        <end position="17"/>
    </location>
    <ligand>
        <name>ATP</name>
        <dbReference type="ChEBI" id="CHEBI:30616"/>
    </ligand>
</feature>
<dbReference type="eggNOG" id="COG3896">
    <property type="taxonomic scope" value="Bacteria"/>
</dbReference>